<dbReference type="Proteomes" id="UP000288805">
    <property type="component" value="Unassembled WGS sequence"/>
</dbReference>
<dbReference type="AlphaFoldDB" id="A0A438F6H3"/>
<dbReference type="EMBL" id="QGNW01001119">
    <property type="protein sequence ID" value="RVW55212.1"/>
    <property type="molecule type" value="Genomic_DNA"/>
</dbReference>
<evidence type="ECO:0000313" key="1">
    <source>
        <dbReference type="EMBL" id="RVW55212.1"/>
    </source>
</evidence>
<evidence type="ECO:0000313" key="2">
    <source>
        <dbReference type="Proteomes" id="UP000288805"/>
    </source>
</evidence>
<dbReference type="PANTHER" id="PTHR11439:SF470">
    <property type="entry name" value="CYSTEINE-RICH RLK (RECEPTOR-LIKE PROTEIN KINASE) 8"/>
    <property type="match status" value="1"/>
</dbReference>
<accession>A0A438F6H3</accession>
<dbReference type="PANTHER" id="PTHR11439">
    <property type="entry name" value="GAG-POL-RELATED RETROTRANSPOSON"/>
    <property type="match status" value="1"/>
</dbReference>
<gene>
    <name evidence="1" type="ORF">CK203_067142</name>
</gene>
<reference evidence="1 2" key="1">
    <citation type="journal article" date="2018" name="PLoS Genet.">
        <title>Population sequencing reveals clonal diversity and ancestral inbreeding in the grapevine cultivar Chardonnay.</title>
        <authorList>
            <person name="Roach M.J."/>
            <person name="Johnson D.L."/>
            <person name="Bohlmann J."/>
            <person name="van Vuuren H.J."/>
            <person name="Jones S.J."/>
            <person name="Pretorius I.S."/>
            <person name="Schmidt S.A."/>
            <person name="Borneman A.R."/>
        </authorList>
    </citation>
    <scope>NUCLEOTIDE SEQUENCE [LARGE SCALE GENOMIC DNA]</scope>
    <source>
        <strain evidence="2">cv. Chardonnay</strain>
        <tissue evidence="1">Leaf</tissue>
    </source>
</reference>
<sequence length="364" mass="41076">MSEISETIVVIAQSEGVIISHNIGELQNIQAAYSKKLSTLNETISIIRADERRRSVMLEPQNMEGLTMVANKGISYGALTVRSLDIHGKNVGNLMGKNSIEKDKDRDSYFIDPFLIDLPKVSSPIFVPIELVSEPESPSIEPAPKNRMIDKVYSRKKVVVPRLRQVQESKLAYGNEVSQSYKSFLASLNNIHISTTLSEALSDENWKQAMNVEMEALEKNKTWELVYLPAGNRLVGYLCLNCKDEHDLEEEIYMEVPPRFESDLVAKRLASTPIDLNHKLREAEENAAVDRNFMHNPKEVHRQVANMVLQYPKESPGRGILFKQNIGLVLEAYTDADYAGSVVDKRSTIEYCTFLGGNLVTWRS</sequence>
<proteinExistence type="predicted"/>
<organism evidence="1 2">
    <name type="scientific">Vitis vinifera</name>
    <name type="common">Grape</name>
    <dbReference type="NCBI Taxonomy" id="29760"/>
    <lineage>
        <taxon>Eukaryota</taxon>
        <taxon>Viridiplantae</taxon>
        <taxon>Streptophyta</taxon>
        <taxon>Embryophyta</taxon>
        <taxon>Tracheophyta</taxon>
        <taxon>Spermatophyta</taxon>
        <taxon>Magnoliopsida</taxon>
        <taxon>eudicotyledons</taxon>
        <taxon>Gunneridae</taxon>
        <taxon>Pentapetalae</taxon>
        <taxon>rosids</taxon>
        <taxon>Vitales</taxon>
        <taxon>Vitaceae</taxon>
        <taxon>Viteae</taxon>
        <taxon>Vitis</taxon>
    </lineage>
</organism>
<comment type="caution">
    <text evidence="1">The sequence shown here is derived from an EMBL/GenBank/DDBJ whole genome shotgun (WGS) entry which is preliminary data.</text>
</comment>
<name>A0A438F6H3_VITVI</name>
<protein>
    <submittedName>
        <fullName evidence="1">Uncharacterized protein</fullName>
    </submittedName>
</protein>